<keyword evidence="3" id="KW-1185">Reference proteome</keyword>
<feature type="compositionally biased region" description="Low complexity" evidence="1">
    <location>
        <begin position="1"/>
        <end position="15"/>
    </location>
</feature>
<protein>
    <submittedName>
        <fullName evidence="2">Uncharacterized protein</fullName>
    </submittedName>
</protein>
<dbReference type="GeneID" id="87834331"/>
<evidence type="ECO:0000313" key="2">
    <source>
        <dbReference type="EMBL" id="KAK4129541.1"/>
    </source>
</evidence>
<organism evidence="2 3">
    <name type="scientific">Parathielavia appendiculata</name>
    <dbReference type="NCBI Taxonomy" id="2587402"/>
    <lineage>
        <taxon>Eukaryota</taxon>
        <taxon>Fungi</taxon>
        <taxon>Dikarya</taxon>
        <taxon>Ascomycota</taxon>
        <taxon>Pezizomycotina</taxon>
        <taxon>Sordariomycetes</taxon>
        <taxon>Sordariomycetidae</taxon>
        <taxon>Sordariales</taxon>
        <taxon>Chaetomiaceae</taxon>
        <taxon>Parathielavia</taxon>
    </lineage>
</organism>
<dbReference type="EMBL" id="MU853223">
    <property type="protein sequence ID" value="KAK4129541.1"/>
    <property type="molecule type" value="Genomic_DNA"/>
</dbReference>
<evidence type="ECO:0000313" key="3">
    <source>
        <dbReference type="Proteomes" id="UP001302602"/>
    </source>
</evidence>
<accession>A0AAN6UDE1</accession>
<dbReference type="AlphaFoldDB" id="A0AAN6UDE1"/>
<evidence type="ECO:0000256" key="1">
    <source>
        <dbReference type="SAM" id="MobiDB-lite"/>
    </source>
</evidence>
<feature type="region of interest" description="Disordered" evidence="1">
    <location>
        <begin position="1"/>
        <end position="40"/>
    </location>
</feature>
<dbReference type="Proteomes" id="UP001302602">
    <property type="component" value="Unassembled WGS sequence"/>
</dbReference>
<sequence>MSNRPSPTRRSTQSSWEIVSESTHTKSRSPQLNGENMSSNQVANAFASDGSSVSLLTFSEFEVDIGAVATNDDRDPGYDPAHIPPSNGSTETAMTDGTLTNNHPVPTPCTAVPAAPAAPAYSQLTDANMDILQRELTQGWPANVHGWIQGAGMGDRLVRNVSFGSALTAASASRASGSTVATAGLDVLLPAAAADEVIAATGAWCFDVAGRGRKFSIVSAEDDGGY</sequence>
<gene>
    <name evidence="2" type="ORF">N657DRAFT_82785</name>
</gene>
<reference evidence="2" key="1">
    <citation type="journal article" date="2023" name="Mol. Phylogenet. Evol.">
        <title>Genome-scale phylogeny and comparative genomics of the fungal order Sordariales.</title>
        <authorList>
            <person name="Hensen N."/>
            <person name="Bonometti L."/>
            <person name="Westerberg I."/>
            <person name="Brannstrom I.O."/>
            <person name="Guillou S."/>
            <person name="Cros-Aarteil S."/>
            <person name="Calhoun S."/>
            <person name="Haridas S."/>
            <person name="Kuo A."/>
            <person name="Mondo S."/>
            <person name="Pangilinan J."/>
            <person name="Riley R."/>
            <person name="LaButti K."/>
            <person name="Andreopoulos B."/>
            <person name="Lipzen A."/>
            <person name="Chen C."/>
            <person name="Yan M."/>
            <person name="Daum C."/>
            <person name="Ng V."/>
            <person name="Clum A."/>
            <person name="Steindorff A."/>
            <person name="Ohm R.A."/>
            <person name="Martin F."/>
            <person name="Silar P."/>
            <person name="Natvig D.O."/>
            <person name="Lalanne C."/>
            <person name="Gautier V."/>
            <person name="Ament-Velasquez S.L."/>
            <person name="Kruys A."/>
            <person name="Hutchinson M.I."/>
            <person name="Powell A.J."/>
            <person name="Barry K."/>
            <person name="Miller A.N."/>
            <person name="Grigoriev I.V."/>
            <person name="Debuchy R."/>
            <person name="Gladieux P."/>
            <person name="Hiltunen Thoren M."/>
            <person name="Johannesson H."/>
        </authorList>
    </citation>
    <scope>NUCLEOTIDE SEQUENCE</scope>
    <source>
        <strain evidence="2">CBS 731.68</strain>
    </source>
</reference>
<name>A0AAN6UDE1_9PEZI</name>
<proteinExistence type="predicted"/>
<comment type="caution">
    <text evidence="2">The sequence shown here is derived from an EMBL/GenBank/DDBJ whole genome shotgun (WGS) entry which is preliminary data.</text>
</comment>
<reference evidence="2" key="2">
    <citation type="submission" date="2023-05" db="EMBL/GenBank/DDBJ databases">
        <authorList>
            <consortium name="Lawrence Berkeley National Laboratory"/>
            <person name="Steindorff A."/>
            <person name="Hensen N."/>
            <person name="Bonometti L."/>
            <person name="Westerberg I."/>
            <person name="Brannstrom I.O."/>
            <person name="Guillou S."/>
            <person name="Cros-Aarteil S."/>
            <person name="Calhoun S."/>
            <person name="Haridas S."/>
            <person name="Kuo A."/>
            <person name="Mondo S."/>
            <person name="Pangilinan J."/>
            <person name="Riley R."/>
            <person name="Labutti K."/>
            <person name="Andreopoulos B."/>
            <person name="Lipzen A."/>
            <person name="Chen C."/>
            <person name="Yanf M."/>
            <person name="Daum C."/>
            <person name="Ng V."/>
            <person name="Clum A."/>
            <person name="Ohm R."/>
            <person name="Martin F."/>
            <person name="Silar P."/>
            <person name="Natvig D."/>
            <person name="Lalanne C."/>
            <person name="Gautier V."/>
            <person name="Ament-Velasquez S.L."/>
            <person name="Kruys A."/>
            <person name="Hutchinson M.I."/>
            <person name="Powell A.J."/>
            <person name="Barry K."/>
            <person name="Miller A.N."/>
            <person name="Grigoriev I.V."/>
            <person name="Debuchy R."/>
            <person name="Gladieux P."/>
            <person name="Thoren M.H."/>
            <person name="Johannesson H."/>
        </authorList>
    </citation>
    <scope>NUCLEOTIDE SEQUENCE</scope>
    <source>
        <strain evidence="2">CBS 731.68</strain>
    </source>
</reference>
<feature type="compositionally biased region" description="Polar residues" evidence="1">
    <location>
        <begin position="16"/>
        <end position="40"/>
    </location>
</feature>
<dbReference type="RefSeq" id="XP_062653312.1">
    <property type="nucleotide sequence ID" value="XM_062797552.1"/>
</dbReference>